<keyword evidence="1" id="KW-0863">Zinc-finger</keyword>
<comment type="caution">
    <text evidence="4">The sequence shown here is derived from an EMBL/GenBank/DDBJ whole genome shotgun (WGS) entry which is preliminary data.</text>
</comment>
<keyword evidence="4" id="KW-0695">RNA-directed DNA polymerase</keyword>
<name>A0ABQ5FQE6_9ASTR</name>
<evidence type="ECO:0000259" key="3">
    <source>
        <dbReference type="PROSITE" id="PS50158"/>
    </source>
</evidence>
<organism evidence="4 5">
    <name type="scientific">Tanacetum coccineum</name>
    <dbReference type="NCBI Taxonomy" id="301880"/>
    <lineage>
        <taxon>Eukaryota</taxon>
        <taxon>Viridiplantae</taxon>
        <taxon>Streptophyta</taxon>
        <taxon>Embryophyta</taxon>
        <taxon>Tracheophyta</taxon>
        <taxon>Spermatophyta</taxon>
        <taxon>Magnoliopsida</taxon>
        <taxon>eudicotyledons</taxon>
        <taxon>Gunneridae</taxon>
        <taxon>Pentapetalae</taxon>
        <taxon>asterids</taxon>
        <taxon>campanulids</taxon>
        <taxon>Asterales</taxon>
        <taxon>Asteraceae</taxon>
        <taxon>Asteroideae</taxon>
        <taxon>Anthemideae</taxon>
        <taxon>Anthemidinae</taxon>
        <taxon>Tanacetum</taxon>
    </lineage>
</organism>
<dbReference type="Gene3D" id="4.10.60.10">
    <property type="entry name" value="Zinc finger, CCHC-type"/>
    <property type="match status" value="1"/>
</dbReference>
<reference evidence="4" key="2">
    <citation type="submission" date="2022-01" db="EMBL/GenBank/DDBJ databases">
        <authorList>
            <person name="Yamashiro T."/>
            <person name="Shiraishi A."/>
            <person name="Satake H."/>
            <person name="Nakayama K."/>
        </authorList>
    </citation>
    <scope>NUCLEOTIDE SEQUENCE</scope>
</reference>
<sequence>MPTTRSGMTLEAIEQLIGQRVAEALVAREANSNNGNENRNETRNQNEMNGSVRGVTPVSKACTYKDFLNCQPHNFGGTEGVVVKFTTCTLVDGALTWWNSHVQTIGIDEAYEMSWKDLMKLMIEDVVRAYTVGTNEKKAYARTLPYCNKCKLHHTRQCTMKCGNCKKVGHMTRDCKAPIDATNQRAPMANQKTITCYECRKQGYYRSECLKLKSQNHRNQTGNNEAHGRVYALGGGKVNPNSNVVTGMFLLNNNYASILFDSGTDRSFVSTTFSYLIGIVTTTLAVSDAVVVGLQQEVLQLPRQGT</sequence>
<evidence type="ECO:0000256" key="2">
    <source>
        <dbReference type="SAM" id="MobiDB-lite"/>
    </source>
</evidence>
<dbReference type="InterPro" id="IPR036875">
    <property type="entry name" value="Znf_CCHC_sf"/>
</dbReference>
<keyword evidence="1" id="KW-0479">Metal-binding</keyword>
<keyword evidence="4" id="KW-0548">Nucleotidyltransferase</keyword>
<dbReference type="PROSITE" id="PS50158">
    <property type="entry name" value="ZF_CCHC"/>
    <property type="match status" value="1"/>
</dbReference>
<dbReference type="EMBL" id="BQNB010017642">
    <property type="protein sequence ID" value="GJT65578.1"/>
    <property type="molecule type" value="Genomic_DNA"/>
</dbReference>
<dbReference type="SUPFAM" id="SSF57756">
    <property type="entry name" value="Retrovirus zinc finger-like domains"/>
    <property type="match status" value="1"/>
</dbReference>
<protein>
    <submittedName>
        <fullName evidence="4">Reverse transcriptase domain-containing protein</fullName>
    </submittedName>
</protein>
<dbReference type="SMART" id="SM00343">
    <property type="entry name" value="ZnF_C2HC"/>
    <property type="match status" value="2"/>
</dbReference>
<feature type="domain" description="CCHC-type" evidence="3">
    <location>
        <begin position="161"/>
        <end position="176"/>
    </location>
</feature>
<feature type="region of interest" description="Disordered" evidence="2">
    <location>
        <begin position="29"/>
        <end position="52"/>
    </location>
</feature>
<evidence type="ECO:0000313" key="4">
    <source>
        <dbReference type="EMBL" id="GJT65578.1"/>
    </source>
</evidence>
<proteinExistence type="predicted"/>
<dbReference type="GO" id="GO:0003964">
    <property type="term" value="F:RNA-directed DNA polymerase activity"/>
    <property type="evidence" value="ECO:0007669"/>
    <property type="project" value="UniProtKB-KW"/>
</dbReference>
<dbReference type="Pfam" id="PF08284">
    <property type="entry name" value="RVP_2"/>
    <property type="match status" value="1"/>
</dbReference>
<evidence type="ECO:0000256" key="1">
    <source>
        <dbReference type="PROSITE-ProRule" id="PRU00047"/>
    </source>
</evidence>
<dbReference type="Proteomes" id="UP001151760">
    <property type="component" value="Unassembled WGS sequence"/>
</dbReference>
<dbReference type="InterPro" id="IPR001878">
    <property type="entry name" value="Znf_CCHC"/>
</dbReference>
<gene>
    <name evidence="4" type="ORF">Tco_1017058</name>
</gene>
<reference evidence="4" key="1">
    <citation type="journal article" date="2022" name="Int. J. Mol. Sci.">
        <title>Draft Genome of Tanacetum Coccineum: Genomic Comparison of Closely Related Tanacetum-Family Plants.</title>
        <authorList>
            <person name="Yamashiro T."/>
            <person name="Shiraishi A."/>
            <person name="Nakayama K."/>
            <person name="Satake H."/>
        </authorList>
    </citation>
    <scope>NUCLEOTIDE SEQUENCE</scope>
</reference>
<evidence type="ECO:0000313" key="5">
    <source>
        <dbReference type="Proteomes" id="UP001151760"/>
    </source>
</evidence>
<keyword evidence="5" id="KW-1185">Reference proteome</keyword>
<accession>A0ABQ5FQE6</accession>
<keyword evidence="4" id="KW-0808">Transferase</keyword>
<keyword evidence="1" id="KW-0862">Zinc</keyword>